<evidence type="ECO:0000313" key="2">
    <source>
        <dbReference type="EMBL" id="STC69915.1"/>
    </source>
</evidence>
<proteinExistence type="predicted"/>
<dbReference type="EMBL" id="UFXQ01000001">
    <property type="protein sequence ID" value="STC69915.1"/>
    <property type="molecule type" value="Genomic_DNA"/>
</dbReference>
<keyword evidence="2" id="KW-0238">DNA-binding</keyword>
<reference evidence="2 3" key="1">
    <citation type="submission" date="2018-06" db="EMBL/GenBank/DDBJ databases">
        <authorList>
            <consortium name="Pathogen Informatics"/>
            <person name="Doyle S."/>
        </authorList>
    </citation>
    <scope>NUCLEOTIDE SEQUENCE [LARGE SCALE GENOMIC DNA]</scope>
    <source>
        <strain evidence="2 3">NCTC11862</strain>
    </source>
</reference>
<accession>A0A376CNN3</accession>
<dbReference type="Proteomes" id="UP000254467">
    <property type="component" value="Unassembled WGS sequence"/>
</dbReference>
<protein>
    <submittedName>
        <fullName evidence="2">HTH 3 DNA-binding transcriptional regulator</fullName>
    </submittedName>
</protein>
<dbReference type="InterPro" id="IPR001387">
    <property type="entry name" value="Cro/C1-type_HTH"/>
</dbReference>
<dbReference type="PROSITE" id="PS50943">
    <property type="entry name" value="HTH_CROC1"/>
    <property type="match status" value="1"/>
</dbReference>
<dbReference type="CDD" id="cd00093">
    <property type="entry name" value="HTH_XRE"/>
    <property type="match status" value="1"/>
</dbReference>
<sequence length="40" mass="4628">MPPKKQPKSPIYNRVRALRADHSMTRKQLAELIDVNPQTV</sequence>
<name>A0A376CNN3_9CORY</name>
<evidence type="ECO:0000259" key="1">
    <source>
        <dbReference type="PROSITE" id="PS50943"/>
    </source>
</evidence>
<dbReference type="AlphaFoldDB" id="A0A376CNN3"/>
<keyword evidence="3" id="KW-1185">Reference proteome</keyword>
<dbReference type="InterPro" id="IPR010982">
    <property type="entry name" value="Lambda_DNA-bd_dom_sf"/>
</dbReference>
<dbReference type="STRING" id="35756.GCA_001044155_00447"/>
<dbReference type="SUPFAM" id="SSF47413">
    <property type="entry name" value="lambda repressor-like DNA-binding domains"/>
    <property type="match status" value="1"/>
</dbReference>
<dbReference type="Gene3D" id="1.10.260.40">
    <property type="entry name" value="lambda repressor-like DNA-binding domains"/>
    <property type="match status" value="1"/>
</dbReference>
<dbReference type="GO" id="GO:0003677">
    <property type="term" value="F:DNA binding"/>
    <property type="evidence" value="ECO:0007669"/>
    <property type="project" value="UniProtKB-KW"/>
</dbReference>
<feature type="domain" description="HTH cro/C1-type" evidence="1">
    <location>
        <begin position="15"/>
        <end position="40"/>
    </location>
</feature>
<gene>
    <name evidence="2" type="primary">hth1</name>
    <name evidence="2" type="ORF">NCTC11862_01720</name>
</gene>
<evidence type="ECO:0000313" key="3">
    <source>
        <dbReference type="Proteomes" id="UP000254467"/>
    </source>
</evidence>
<organism evidence="2 3">
    <name type="scientific">Corynebacterium pilosum</name>
    <dbReference type="NCBI Taxonomy" id="35756"/>
    <lineage>
        <taxon>Bacteria</taxon>
        <taxon>Bacillati</taxon>
        <taxon>Actinomycetota</taxon>
        <taxon>Actinomycetes</taxon>
        <taxon>Mycobacteriales</taxon>
        <taxon>Corynebacteriaceae</taxon>
        <taxon>Corynebacterium</taxon>
    </lineage>
</organism>